<dbReference type="GO" id="GO:0051028">
    <property type="term" value="P:mRNA transport"/>
    <property type="evidence" value="ECO:0007669"/>
    <property type="project" value="UniProtKB-KW"/>
</dbReference>
<keyword evidence="8" id="KW-0813">Transport</keyword>
<dbReference type="PANTHER" id="PTHR43831">
    <property type="entry name" value="ISOBUTYRYL-COA DEHYDROGENASE"/>
    <property type="match status" value="1"/>
</dbReference>
<keyword evidence="8" id="KW-0653">Protein transport</keyword>
<evidence type="ECO:0000256" key="8">
    <source>
        <dbReference type="RuleBase" id="RU365073"/>
    </source>
</evidence>
<evidence type="ECO:0000259" key="10">
    <source>
        <dbReference type="PROSITE" id="PS50115"/>
    </source>
</evidence>
<evidence type="ECO:0000313" key="11">
    <source>
        <dbReference type="Proteomes" id="UP000887575"/>
    </source>
</evidence>
<dbReference type="SUPFAM" id="SSF57863">
    <property type="entry name" value="ArfGap/RecO-like zinc finger"/>
    <property type="match status" value="1"/>
</dbReference>
<dbReference type="InterPro" id="IPR001164">
    <property type="entry name" value="ArfGAP_dom"/>
</dbReference>
<dbReference type="Gene3D" id="2.40.110.10">
    <property type="entry name" value="Butyryl-CoA Dehydrogenase, subunit A, domain 2"/>
    <property type="match status" value="1"/>
</dbReference>
<dbReference type="GO" id="GO:0050660">
    <property type="term" value="F:flavin adenine dinucleotide binding"/>
    <property type="evidence" value="ECO:0007669"/>
    <property type="project" value="InterPro"/>
</dbReference>
<dbReference type="Pfam" id="PF02770">
    <property type="entry name" value="Acyl-CoA_dh_M"/>
    <property type="match status" value="1"/>
</dbReference>
<sequence>MNQRLVSIGVSERSLVLFDGKNVFKELLASESFFDGRQTLLKTVSKLHDIFTISRAQATINDGLTPQEISAISEKYLDVLKAAAIEGESKILWHEFTAWSLFHFLYFTHSDNKLVFDLITWASTSFSTAELLFYNFQANYETNNKITDSEDYWKTVVYQILSFRYDRCASLLAICDSQDQATDVMVDTLHRMDVEWLIEKNDISALKSWQRGLGEKLASGVFDQNLNIRFLAGLLTGDKEVFNRLCNVIVDEWYHVLPLYLANWHPSSDLLQLPNLVKKCRQIFNDEMLKVDVFFQIVIMDPLAVVQELFESQHLAVHLADLLFYAVKNTQTKEHNEQLLNLNEVRTYLVADYGNTLMTKTSLWRLGADYLNVLGGLGKKYVERNILSITIYGEREAQEVFRFTKASEMKEATVMIANTMFNRYLRRENWGQALSWSLREENSSKNIDTFCNTLFLKATGDEIANLHLLENLGDKLLISPGLLLLHTYYQFCKCLADGFIEDALKLLIVLMKFSVIPTGFYERLIQHLIEIFEVQHELKIAKDDIVEVMSLINRYDFTHRADLAHQEIVETMSENTMLTRGLPKLLGLRALEKRFVGTYCIDPRLGLSPELKDIQSVARDFALKEMYPNMQTWDEKEEMPLDCLRKAGELGFGAIYCKEDFGGTGLGRIEASVIFEALATGCTSTAAYISIHNMCAWMIDSYANEKIKARLLPKMATFETLGSYCLTEPDAGSDAANLRTTAKRVGDYYVINGSKAFISGSGNSGNYLVMVRHEGQPGAKGIFCILIEDGMDGFTLGKKEKKLGWNSHPARILNFEDCKVPVTNQIGHDNQGFSIAMAGINGGRLNVASCSLGAAQMSMDLAINHLKIRKQFGKALSEFQWNQFKLAEMAAKLHSSRLMVRDAAHHLDQNTAHKVPLCAMAKLHATDNCFEVVNQCLQFFGGYGFLKEFPLQQFLRDSRAHQIIEGTNEIMRMLVARDLLTNQTCSSMISTTTINLPELDVHEAISDSPRFRLQLKNHEHYFQRLEAKLNEILKNLMHMNEYGRNYTSSLYKLSVSVNQLCQESFSDNALAQSTFGTLSEAYGRTVDLTRSFYENSISVVYEKLQKFIKKELADITMMRNSFDSMAVMTDEALTKNAAVSKGKPVEAADIRNHLMTVGACHAHTALDFMEKINLAHAQKDHIIIDALWTFVKETSSYFSRGHAFFDEWTALDNGGIADAVEGLARKRDYTIRQMQDIHGLVPTEMYQHPPGISLDADVVMEGYLYKRSSNAFKTWNRRWFQIKDNKLLYVHRSGDNAEPTTMEDNLMLCLVRPAPPSIDRLGCFELVTPTRSHLLQADSESLCNVWMRALQRTILHLHESDHRPQTTSTACSFVPTASKDKEPHASTAKGLEVHETPKLNEEHAELVYEKVRSAPGNHRCADCGHADPKWASINLGVVICIECCGIHRSLGVQISKIRSLTMDSIDDVVTNVLVALGNDKVNQILLEGLPSKNVVPPPRMRVPLERYVRRGL</sequence>
<dbReference type="InterPro" id="IPR037278">
    <property type="entry name" value="ARFGAP/RecO"/>
</dbReference>
<dbReference type="InterPro" id="IPR027267">
    <property type="entry name" value="AH/BAR_dom_sf"/>
</dbReference>
<keyword evidence="4" id="KW-0274">FAD</keyword>
<comment type="similarity">
    <text evidence="2">Belongs to the acyl-CoA dehydrogenase family.</text>
</comment>
<evidence type="ECO:0000256" key="4">
    <source>
        <dbReference type="ARBA" id="ARBA00022827"/>
    </source>
</evidence>
<reference evidence="12" key="1">
    <citation type="submission" date="2024-02" db="UniProtKB">
        <authorList>
            <consortium name="WormBaseParasite"/>
        </authorList>
    </citation>
    <scope>IDENTIFICATION</scope>
</reference>
<dbReference type="InterPro" id="IPR009100">
    <property type="entry name" value="AcylCoA_DH/oxidase_NM_dom_sf"/>
</dbReference>
<organism evidence="11 12">
    <name type="scientific">Mesorhabditis belari</name>
    <dbReference type="NCBI Taxonomy" id="2138241"/>
    <lineage>
        <taxon>Eukaryota</taxon>
        <taxon>Metazoa</taxon>
        <taxon>Ecdysozoa</taxon>
        <taxon>Nematoda</taxon>
        <taxon>Chromadorea</taxon>
        <taxon>Rhabditida</taxon>
        <taxon>Rhabditina</taxon>
        <taxon>Rhabditomorpha</taxon>
        <taxon>Rhabditoidea</taxon>
        <taxon>Rhabditidae</taxon>
        <taxon>Mesorhabditinae</taxon>
        <taxon>Mesorhabditis</taxon>
    </lineage>
</organism>
<dbReference type="GO" id="GO:0008270">
    <property type="term" value="F:zinc ion binding"/>
    <property type="evidence" value="ECO:0007669"/>
    <property type="project" value="UniProtKB-KW"/>
</dbReference>
<dbReference type="GO" id="GO:0016627">
    <property type="term" value="F:oxidoreductase activity, acting on the CH-CH group of donors"/>
    <property type="evidence" value="ECO:0007669"/>
    <property type="project" value="InterPro"/>
</dbReference>
<proteinExistence type="inferred from homology"/>
<dbReference type="SUPFAM" id="SSF50729">
    <property type="entry name" value="PH domain-like"/>
    <property type="match status" value="1"/>
</dbReference>
<evidence type="ECO:0000256" key="6">
    <source>
        <dbReference type="ARBA" id="ARBA00049552"/>
    </source>
</evidence>
<protein>
    <recommendedName>
        <fullName evidence="8">Nuclear pore complex protein Nup85</fullName>
    </recommendedName>
</protein>
<name>A0AAF3EIL9_9BILA</name>
<dbReference type="PROSITE" id="PS50003">
    <property type="entry name" value="PH_DOMAIN"/>
    <property type="match status" value="1"/>
</dbReference>
<keyword evidence="7" id="KW-0863">Zinc-finger</keyword>
<dbReference type="GO" id="GO:0005739">
    <property type="term" value="C:mitochondrion"/>
    <property type="evidence" value="ECO:0007669"/>
    <property type="project" value="TreeGrafter"/>
</dbReference>
<dbReference type="InterPro" id="IPR037069">
    <property type="entry name" value="AcylCoA_DH/ox_N_sf"/>
</dbReference>
<accession>A0AAF3EIL9</accession>
<feature type="domain" description="Arf-GAP" evidence="10">
    <location>
        <begin position="1405"/>
        <end position="1512"/>
    </location>
</feature>
<keyword evidence="7" id="KW-0862">Zinc</keyword>
<dbReference type="GO" id="GO:0005643">
    <property type="term" value="C:nuclear pore"/>
    <property type="evidence" value="ECO:0007669"/>
    <property type="project" value="UniProtKB-SubCell"/>
</dbReference>
<dbReference type="SUPFAM" id="SSF103657">
    <property type="entry name" value="BAR/IMD domain-like"/>
    <property type="match status" value="1"/>
</dbReference>
<dbReference type="InterPro" id="IPR052547">
    <property type="entry name" value="Mito_Isobutyryl-CoADH"/>
</dbReference>
<dbReference type="InterPro" id="IPR036250">
    <property type="entry name" value="AcylCo_DH-like_C"/>
</dbReference>
<evidence type="ECO:0000259" key="9">
    <source>
        <dbReference type="PROSITE" id="PS50003"/>
    </source>
</evidence>
<dbReference type="FunFam" id="2.30.29.30:FF:000384">
    <property type="entry name" value="Uncharacterized protein, isoform A"/>
    <property type="match status" value="1"/>
</dbReference>
<comment type="similarity">
    <text evidence="8">Belongs to the nucleoporin Nup85 family.</text>
</comment>
<keyword evidence="7" id="KW-0479">Metal-binding</keyword>
<keyword evidence="5" id="KW-0560">Oxidoreductase</keyword>
<keyword evidence="8" id="KW-0906">Nuclear pore complex</keyword>
<keyword evidence="8" id="KW-0811">Translocation</keyword>
<dbReference type="WBParaSite" id="MBELARI_LOCUS13788">
    <property type="protein sequence ID" value="MBELARI_LOCUS13788"/>
    <property type="gene ID" value="MBELARI_LOCUS13788"/>
</dbReference>
<dbReference type="Pfam" id="PF07575">
    <property type="entry name" value="Nucleopor_Nup85"/>
    <property type="match status" value="1"/>
</dbReference>
<dbReference type="Gene3D" id="1.10.220.150">
    <property type="entry name" value="Arf GTPase activating protein"/>
    <property type="match status" value="1"/>
</dbReference>
<dbReference type="Gene3D" id="1.10.540.10">
    <property type="entry name" value="Acyl-CoA dehydrogenase/oxidase, N-terminal domain"/>
    <property type="match status" value="1"/>
</dbReference>
<dbReference type="InterPro" id="IPR011502">
    <property type="entry name" value="Nucleoporin_Nup85"/>
</dbReference>
<dbReference type="SUPFAM" id="SSF56645">
    <property type="entry name" value="Acyl-CoA dehydrogenase NM domain-like"/>
    <property type="match status" value="1"/>
</dbReference>
<keyword evidence="8" id="KW-0509">mRNA transport</keyword>
<dbReference type="CDD" id="cd13250">
    <property type="entry name" value="PH_ACAP"/>
    <property type="match status" value="1"/>
</dbReference>
<evidence type="ECO:0000256" key="7">
    <source>
        <dbReference type="PROSITE-ProRule" id="PRU00288"/>
    </source>
</evidence>
<dbReference type="InterPro" id="IPR001849">
    <property type="entry name" value="PH_domain"/>
</dbReference>
<dbReference type="InterPro" id="IPR006091">
    <property type="entry name" value="Acyl-CoA_Oxase/DH_mid-dom"/>
</dbReference>
<dbReference type="Gene3D" id="1.20.1270.60">
    <property type="entry name" value="Arfaptin homology (AH) domain/BAR domain"/>
    <property type="match status" value="1"/>
</dbReference>
<comment type="subcellular location">
    <subcellularLocation>
        <location evidence="8">Nucleus</location>
        <location evidence="8">Nuclear pore complex</location>
    </subcellularLocation>
</comment>
<dbReference type="InterPro" id="IPR046373">
    <property type="entry name" value="Acyl-CoA_Oxase/DH_mid-dom_sf"/>
</dbReference>
<dbReference type="InterPro" id="IPR004148">
    <property type="entry name" value="BAR_dom"/>
</dbReference>
<comment type="function">
    <text evidence="8">Functions as a component of the nuclear pore complex (NPC).</text>
</comment>
<comment type="cofactor">
    <cofactor evidence="1">
        <name>FAD</name>
        <dbReference type="ChEBI" id="CHEBI:57692"/>
    </cofactor>
</comment>
<dbReference type="Pfam" id="PF00441">
    <property type="entry name" value="Acyl-CoA_dh_1"/>
    <property type="match status" value="1"/>
</dbReference>
<keyword evidence="8" id="KW-0539">Nucleus</keyword>
<dbReference type="FunFam" id="1.20.140.10:FF:000001">
    <property type="entry name" value="Acyl-CoA dehydrogenase"/>
    <property type="match status" value="1"/>
</dbReference>
<feature type="domain" description="PH" evidence="9">
    <location>
        <begin position="1257"/>
        <end position="1355"/>
    </location>
</feature>
<keyword evidence="8" id="KW-0472">Membrane</keyword>
<dbReference type="GO" id="GO:0005096">
    <property type="term" value="F:GTPase activator activity"/>
    <property type="evidence" value="ECO:0007669"/>
    <property type="project" value="InterPro"/>
</dbReference>
<dbReference type="PANTHER" id="PTHR43831:SF1">
    <property type="entry name" value="ISOBUTYRYL-COA DEHYDROGENASE, MITOCHONDRIAL"/>
    <property type="match status" value="1"/>
</dbReference>
<dbReference type="Pfam" id="PF01412">
    <property type="entry name" value="ArfGap"/>
    <property type="match status" value="1"/>
</dbReference>
<evidence type="ECO:0000256" key="3">
    <source>
        <dbReference type="ARBA" id="ARBA00022630"/>
    </source>
</evidence>
<dbReference type="GO" id="GO:0015031">
    <property type="term" value="P:protein transport"/>
    <property type="evidence" value="ECO:0007669"/>
    <property type="project" value="UniProtKB-KW"/>
</dbReference>
<dbReference type="SMART" id="SM00105">
    <property type="entry name" value="ArfGap"/>
    <property type="match status" value="1"/>
</dbReference>
<dbReference type="InterPro" id="IPR038508">
    <property type="entry name" value="ArfGAP_dom_sf"/>
</dbReference>
<comment type="subunit">
    <text evidence="8">Component of the nuclear pore complex (NPC).</text>
</comment>
<keyword evidence="11" id="KW-1185">Reference proteome</keyword>
<dbReference type="InterPro" id="IPR011993">
    <property type="entry name" value="PH-like_dom_sf"/>
</dbReference>
<evidence type="ECO:0000256" key="2">
    <source>
        <dbReference type="ARBA" id="ARBA00009347"/>
    </source>
</evidence>
<evidence type="ECO:0000313" key="12">
    <source>
        <dbReference type="WBParaSite" id="MBELARI_LOCUS13788"/>
    </source>
</evidence>
<keyword evidence="3" id="KW-0285">Flavoprotein</keyword>
<dbReference type="SMART" id="SM00233">
    <property type="entry name" value="PH"/>
    <property type="match status" value="1"/>
</dbReference>
<dbReference type="Pfam" id="PF02771">
    <property type="entry name" value="Acyl-CoA_dh_N"/>
    <property type="match status" value="1"/>
</dbReference>
<evidence type="ECO:0000256" key="5">
    <source>
        <dbReference type="ARBA" id="ARBA00023002"/>
    </source>
</evidence>
<dbReference type="GO" id="GO:0031965">
    <property type="term" value="C:nuclear membrane"/>
    <property type="evidence" value="ECO:0007669"/>
    <property type="project" value="UniProtKB-UniRule"/>
</dbReference>
<dbReference type="Pfam" id="PF00169">
    <property type="entry name" value="PH"/>
    <property type="match status" value="1"/>
</dbReference>
<dbReference type="Gene3D" id="2.30.29.30">
    <property type="entry name" value="Pleckstrin-homology domain (PH domain)/Phosphotyrosine-binding domain (PTB)"/>
    <property type="match status" value="1"/>
</dbReference>
<dbReference type="SUPFAM" id="SSF47203">
    <property type="entry name" value="Acyl-CoA dehydrogenase C-terminal domain-like"/>
    <property type="match status" value="1"/>
</dbReference>
<dbReference type="PRINTS" id="PR00405">
    <property type="entry name" value="REVINTRACTNG"/>
</dbReference>
<dbReference type="InterPro" id="IPR009075">
    <property type="entry name" value="AcylCo_DH/oxidase_C"/>
</dbReference>
<dbReference type="InterPro" id="IPR013786">
    <property type="entry name" value="AcylCoA_DH/ox_N"/>
</dbReference>
<dbReference type="Gene3D" id="1.20.140.10">
    <property type="entry name" value="Butyryl-CoA Dehydrogenase, subunit A, domain 3"/>
    <property type="match status" value="1"/>
</dbReference>
<dbReference type="Proteomes" id="UP000887575">
    <property type="component" value="Unassembled WGS sequence"/>
</dbReference>
<dbReference type="PROSITE" id="PS50115">
    <property type="entry name" value="ARFGAP"/>
    <property type="match status" value="1"/>
</dbReference>
<dbReference type="Pfam" id="PF16746">
    <property type="entry name" value="BAR_3"/>
    <property type="match status" value="1"/>
</dbReference>
<evidence type="ECO:0000256" key="1">
    <source>
        <dbReference type="ARBA" id="ARBA00001974"/>
    </source>
</evidence>
<comment type="catalytic activity">
    <reaction evidence="6">
        <text>(2S)-2-methylbutanoyl-CoA + oxidized [electron-transfer flavoprotein] + H(+) = (2E)-2-methylbut-2-enoyl-CoA + reduced [electron-transfer flavoprotein]</text>
        <dbReference type="Rhea" id="RHEA:48256"/>
        <dbReference type="Rhea" id="RHEA-COMP:10685"/>
        <dbReference type="Rhea" id="RHEA-COMP:10686"/>
        <dbReference type="ChEBI" id="CHEBI:15378"/>
        <dbReference type="ChEBI" id="CHEBI:57337"/>
        <dbReference type="ChEBI" id="CHEBI:57692"/>
        <dbReference type="ChEBI" id="CHEBI:58307"/>
        <dbReference type="ChEBI" id="CHEBI:88166"/>
    </reaction>
    <physiologicalReaction direction="left-to-right" evidence="6">
        <dbReference type="Rhea" id="RHEA:48257"/>
    </physiologicalReaction>
</comment>